<dbReference type="Proteomes" id="UP000288079">
    <property type="component" value="Unassembled WGS sequence"/>
</dbReference>
<gene>
    <name evidence="2" type="ORF">KGMB02408_28430</name>
</gene>
<keyword evidence="1" id="KW-0472">Membrane</keyword>
<proteinExistence type="predicted"/>
<evidence type="ECO:0000256" key="1">
    <source>
        <dbReference type="SAM" id="Phobius"/>
    </source>
</evidence>
<keyword evidence="3" id="KW-1185">Reference proteome</keyword>
<feature type="transmembrane region" description="Helical" evidence="1">
    <location>
        <begin position="89"/>
        <end position="113"/>
    </location>
</feature>
<comment type="caution">
    <text evidence="2">The sequence shown here is derived from an EMBL/GenBank/DDBJ whole genome shotgun (WGS) entry which is preliminary data.</text>
</comment>
<accession>A0A401LWJ5</accession>
<dbReference type="AlphaFoldDB" id="A0A401LWJ5"/>
<evidence type="ECO:0000313" key="2">
    <source>
        <dbReference type="EMBL" id="GCB35898.1"/>
    </source>
</evidence>
<protein>
    <submittedName>
        <fullName evidence="2">Uncharacterized protein</fullName>
    </submittedName>
</protein>
<dbReference type="EMBL" id="BHWB01000008">
    <property type="protein sequence ID" value="GCB35898.1"/>
    <property type="molecule type" value="Genomic_DNA"/>
</dbReference>
<dbReference type="RefSeq" id="WP_125041769.1">
    <property type="nucleotide sequence ID" value="NZ_BHWB01000008.1"/>
</dbReference>
<name>A0A401LWJ5_9BACE</name>
<sequence length="448" mass="51540">MKCEEFKKNIVELCDKNTDPRLIDECMRHMEECSECKSYYEGYMATVNMLCPRYAPMTIQPTSPKTKIESYTIEEKHSKKQHKIQQLRIRFTQIAAALIIFVAGVMTGLSNLFSTDAKAVTSPSLIFEQAIRNVHNAGSFIINMNARTLPNENMAYFDPEAEFIKISLKVLHQNDSTFWRLEKEGGRTILFDGREQYMWDKIGSKVRGSVNTGFMEDFASLLQPEKLLEQQKTAIADNNKGNIKISEDDSKIVITTYTEMYDNNLYSLLNNSKQEKHKCIMENVFTKNDGLLREIKVWIELDDKKVLILSSSDIKYNTLLRKEDLLHLPNIDKSQWVQAEEPLLKEGVRLQTLQNETATDAARRILTAITSGNSEQAKEALRAYDQTELTKRLKGCKVSEFSMPKKKDDYAGVYIFYKLTQPDGTSQMHYIALRQNNDQRIWILDGGI</sequence>
<evidence type="ECO:0000313" key="3">
    <source>
        <dbReference type="Proteomes" id="UP000288079"/>
    </source>
</evidence>
<keyword evidence="1" id="KW-0812">Transmembrane</keyword>
<dbReference type="OrthoDB" id="1064571at2"/>
<reference evidence="2 3" key="1">
    <citation type="submission" date="2018-10" db="EMBL/GenBank/DDBJ databases">
        <title>Draft Genome Sequence of Bacteroides sp. KCTC 15687.</title>
        <authorList>
            <person name="Yu S.Y."/>
            <person name="Kim J.S."/>
            <person name="Oh B.S."/>
            <person name="Park S.H."/>
            <person name="Kang S.W."/>
            <person name="Park J.E."/>
            <person name="Choi S.H."/>
            <person name="Han K.I."/>
            <person name="Lee K.C."/>
            <person name="Eom M.K."/>
            <person name="Suh M.K."/>
            <person name="Lee D.H."/>
            <person name="Yoon H."/>
            <person name="Kim B."/>
            <person name="Yang S.J."/>
            <person name="Lee J.S."/>
            <person name="Lee J.H."/>
        </authorList>
    </citation>
    <scope>NUCLEOTIDE SEQUENCE [LARGE SCALE GENOMIC DNA]</scope>
    <source>
        <strain evidence="2 3">KCTC 15687</strain>
    </source>
</reference>
<keyword evidence="1" id="KW-1133">Transmembrane helix</keyword>
<organism evidence="2 3">
    <name type="scientific">Bacteroides faecalis</name>
    <dbReference type="NCBI Taxonomy" id="2447885"/>
    <lineage>
        <taxon>Bacteria</taxon>
        <taxon>Pseudomonadati</taxon>
        <taxon>Bacteroidota</taxon>
        <taxon>Bacteroidia</taxon>
        <taxon>Bacteroidales</taxon>
        <taxon>Bacteroidaceae</taxon>
        <taxon>Bacteroides</taxon>
    </lineage>
</organism>